<evidence type="ECO:0000256" key="1">
    <source>
        <dbReference type="SAM" id="MobiDB-lite"/>
    </source>
</evidence>
<organism evidence="2 3">
    <name type="scientific">Tumebacillus lacus</name>
    <dbReference type="NCBI Taxonomy" id="2995335"/>
    <lineage>
        <taxon>Bacteria</taxon>
        <taxon>Bacillati</taxon>
        <taxon>Bacillota</taxon>
        <taxon>Bacilli</taxon>
        <taxon>Bacillales</taxon>
        <taxon>Alicyclobacillaceae</taxon>
        <taxon>Tumebacillus</taxon>
    </lineage>
</organism>
<protein>
    <submittedName>
        <fullName evidence="2">Uncharacterized protein</fullName>
    </submittedName>
</protein>
<sequence>MVKSGKTIKSNSGCRDEIECQNESPPGKTMKTKSNCRDDIECGNDSRP</sequence>
<feature type="region of interest" description="Disordered" evidence="1">
    <location>
        <begin position="1"/>
        <end position="48"/>
    </location>
</feature>
<dbReference type="Proteomes" id="UP001208017">
    <property type="component" value="Unassembled WGS sequence"/>
</dbReference>
<dbReference type="EMBL" id="JAPMLT010000003">
    <property type="protein sequence ID" value="MCX7570149.1"/>
    <property type="molecule type" value="Genomic_DNA"/>
</dbReference>
<evidence type="ECO:0000313" key="3">
    <source>
        <dbReference type="Proteomes" id="UP001208017"/>
    </source>
</evidence>
<dbReference type="RefSeq" id="WP_267151390.1">
    <property type="nucleotide sequence ID" value="NZ_JAPMLT010000003.1"/>
</dbReference>
<proteinExistence type="predicted"/>
<accession>A0ABT3WZS3</accession>
<evidence type="ECO:0000313" key="2">
    <source>
        <dbReference type="EMBL" id="MCX7570149.1"/>
    </source>
</evidence>
<keyword evidence="3" id="KW-1185">Reference proteome</keyword>
<comment type="caution">
    <text evidence="2">The sequence shown here is derived from an EMBL/GenBank/DDBJ whole genome shotgun (WGS) entry which is preliminary data.</text>
</comment>
<gene>
    <name evidence="2" type="ORF">OS242_09250</name>
</gene>
<feature type="compositionally biased region" description="Basic and acidic residues" evidence="1">
    <location>
        <begin position="35"/>
        <end position="48"/>
    </location>
</feature>
<name>A0ABT3WZS3_9BACL</name>
<reference evidence="2 3" key="1">
    <citation type="submission" date="2022-11" db="EMBL/GenBank/DDBJ databases">
        <title>Study of microbial diversity in lake waters.</title>
        <authorList>
            <person name="Zhang J."/>
        </authorList>
    </citation>
    <scope>NUCLEOTIDE SEQUENCE [LARGE SCALE GENOMIC DNA]</scope>
    <source>
        <strain evidence="2 3">DT12</strain>
    </source>
</reference>